<accession>A0A846HH20</accession>
<evidence type="ECO:0000256" key="1">
    <source>
        <dbReference type="SAM" id="MobiDB-lite"/>
    </source>
</evidence>
<proteinExistence type="predicted"/>
<gene>
    <name evidence="2" type="ORF">PI95_027225</name>
</gene>
<dbReference type="Proteomes" id="UP000031549">
    <property type="component" value="Unassembled WGS sequence"/>
</dbReference>
<evidence type="ECO:0000313" key="2">
    <source>
        <dbReference type="EMBL" id="NEU76119.1"/>
    </source>
</evidence>
<dbReference type="RefSeq" id="WP_039747470.1">
    <property type="nucleotide sequence ID" value="NZ_JTCM02000095.1"/>
</dbReference>
<comment type="caution">
    <text evidence="2">The sequence shown here is derived from an EMBL/GenBank/DDBJ whole genome shotgun (WGS) entry which is preliminary data.</text>
</comment>
<feature type="region of interest" description="Disordered" evidence="1">
    <location>
        <begin position="36"/>
        <end position="55"/>
    </location>
</feature>
<organism evidence="2 3">
    <name type="scientific">Hassallia byssoidea VB512170</name>
    <dbReference type="NCBI Taxonomy" id="1304833"/>
    <lineage>
        <taxon>Bacteria</taxon>
        <taxon>Bacillati</taxon>
        <taxon>Cyanobacteriota</taxon>
        <taxon>Cyanophyceae</taxon>
        <taxon>Nostocales</taxon>
        <taxon>Tolypothrichaceae</taxon>
        <taxon>Hassallia</taxon>
    </lineage>
</organism>
<reference evidence="2 3" key="1">
    <citation type="journal article" date="2015" name="Genome Announc.">
        <title>Draft Genome Sequence of Cyanobacterium Hassallia byssoidea Strain VB512170, Isolated from Monuments in India.</title>
        <authorList>
            <person name="Singh D."/>
            <person name="Chandrababunaidu M.M."/>
            <person name="Panda A."/>
            <person name="Sen D."/>
            <person name="Bhattacharyya S."/>
            <person name="Adhikary S.P."/>
            <person name="Tripathy S."/>
        </authorList>
    </citation>
    <scope>NUCLEOTIDE SEQUENCE [LARGE SCALE GENOMIC DNA]</scope>
    <source>
        <strain evidence="2 3">VB512170</strain>
    </source>
</reference>
<feature type="compositionally biased region" description="Basic and acidic residues" evidence="1">
    <location>
        <begin position="37"/>
        <end position="50"/>
    </location>
</feature>
<evidence type="ECO:0000313" key="3">
    <source>
        <dbReference type="Proteomes" id="UP000031549"/>
    </source>
</evidence>
<dbReference type="AlphaFoldDB" id="A0A846HH20"/>
<keyword evidence="3" id="KW-1185">Reference proteome</keyword>
<protein>
    <submittedName>
        <fullName evidence="2">Uncharacterized protein</fullName>
    </submittedName>
</protein>
<dbReference type="EMBL" id="JTCM02000095">
    <property type="protein sequence ID" value="NEU76119.1"/>
    <property type="molecule type" value="Genomic_DNA"/>
</dbReference>
<sequence length="69" mass="7797">MFVTTGYSKWRGNHDTLLKAGNPRTKVAPLRPWRLPLGEDRAASPDKDATRTPPRWLPMSDCTKLYGLS</sequence>
<name>A0A846HH20_9CYAN</name>